<dbReference type="InterPro" id="IPR050538">
    <property type="entry name" value="MAP_kinase_kinase_kinase"/>
</dbReference>
<dbReference type="GO" id="GO:0038066">
    <property type="term" value="P:p38MAPK cascade"/>
    <property type="evidence" value="ECO:0007669"/>
    <property type="project" value="UniProtKB-UniRule"/>
</dbReference>
<feature type="compositionally biased region" description="Gly residues" evidence="9">
    <location>
        <begin position="62"/>
        <end position="76"/>
    </location>
</feature>
<proteinExistence type="inferred from homology"/>
<dbReference type="InterPro" id="IPR008271">
    <property type="entry name" value="Ser/Thr_kinase_AS"/>
</dbReference>
<dbReference type="PANTHER" id="PTHR48016">
    <property type="entry name" value="MAP KINASE KINASE KINASE SSK2-RELATED-RELATED"/>
    <property type="match status" value="1"/>
</dbReference>
<evidence type="ECO:0000256" key="3">
    <source>
        <dbReference type="ARBA" id="ARBA00022679"/>
    </source>
</evidence>
<evidence type="ECO:0000256" key="6">
    <source>
        <dbReference type="ARBA" id="ARBA00022840"/>
    </source>
</evidence>
<dbReference type="PANTHER" id="PTHR48016:SF32">
    <property type="entry name" value="MITOGEN-ACTIVATED PROTEIN KINASE KINASE KINASE 4"/>
    <property type="match status" value="1"/>
</dbReference>
<dbReference type="GO" id="GO:0005524">
    <property type="term" value="F:ATP binding"/>
    <property type="evidence" value="ECO:0007669"/>
    <property type="project" value="UniProtKB-UniRule"/>
</dbReference>
<dbReference type="STRING" id="2163413.A0A4P6XU96"/>
<dbReference type="PROSITE" id="PS00108">
    <property type="entry name" value="PROTEIN_KINASE_ST"/>
    <property type="match status" value="1"/>
</dbReference>
<comment type="similarity">
    <text evidence="1 7">Belongs to the protein kinase superfamily. STE Ser/Thr protein kinase family. MAP kinase kinase kinase subfamily.</text>
</comment>
<dbReference type="GO" id="GO:0005737">
    <property type="term" value="C:cytoplasm"/>
    <property type="evidence" value="ECO:0007669"/>
    <property type="project" value="InterPro"/>
</dbReference>
<evidence type="ECO:0000256" key="4">
    <source>
        <dbReference type="ARBA" id="ARBA00022741"/>
    </source>
</evidence>
<evidence type="ECO:0000256" key="5">
    <source>
        <dbReference type="ARBA" id="ARBA00022777"/>
    </source>
</evidence>
<dbReference type="PROSITE" id="PS50011">
    <property type="entry name" value="PROTEIN_KINASE_DOM"/>
    <property type="match status" value="1"/>
</dbReference>
<keyword evidence="4 7" id="KW-0547">Nucleotide-binding</keyword>
<name>A0A4P6XU96_9ASCO</name>
<keyword evidence="3 7" id="KW-0808">Transferase</keyword>
<feature type="domain" description="Protein kinase" evidence="10">
    <location>
        <begin position="1072"/>
        <end position="1349"/>
    </location>
</feature>
<dbReference type="CDD" id="cd06626">
    <property type="entry name" value="STKc_MEKK4"/>
    <property type="match status" value="1"/>
</dbReference>
<protein>
    <recommendedName>
        <fullName evidence="7">MAP kinase kinase kinase</fullName>
        <ecNumber evidence="7">2.7.11.-</ecNumber>
    </recommendedName>
</protein>
<dbReference type="Proteomes" id="UP000292447">
    <property type="component" value="Chromosome IV"/>
</dbReference>
<feature type="region of interest" description="Disordered" evidence="9">
    <location>
        <begin position="136"/>
        <end position="158"/>
    </location>
</feature>
<feature type="binding site" evidence="8">
    <location>
        <position position="1101"/>
    </location>
    <ligand>
        <name>ATP</name>
        <dbReference type="ChEBI" id="CHEBI:30616"/>
    </ligand>
</feature>
<dbReference type="PROSITE" id="PS00107">
    <property type="entry name" value="PROTEIN_KINASE_ATP"/>
    <property type="match status" value="1"/>
</dbReference>
<dbReference type="Pfam" id="PF00069">
    <property type="entry name" value="Pkinase"/>
    <property type="match status" value="1"/>
</dbReference>
<dbReference type="EMBL" id="CP034459">
    <property type="protein sequence ID" value="QBM89474.1"/>
    <property type="molecule type" value="Genomic_DNA"/>
</dbReference>
<keyword evidence="5 7" id="KW-0418">Kinase</keyword>
<feature type="region of interest" description="Disordered" evidence="9">
    <location>
        <begin position="1228"/>
        <end position="1248"/>
    </location>
</feature>
<accession>A0A4P6XU96</accession>
<sequence length="1375" mass="156198">MPNHNGTKELSASASRSAAHLLLSATSSRRPTLTRSQSGHAAIPANEPDSRKSLQLSNGSNAGVGSGGGSGGGGSGSVSESRKNSAKHRSLSQVLASNLLNSNQYLAQEKAYLKRIRNQWADDYYTKGISASVDPKDLEPKTSFSVNDEDEDDDLSSYGNSELLTELDDEKYQFDSSLALDIMRNNLKLSIDDNLKTISRENVQDPAVIERLEWQAMLLSVLTGDVVRLEKTKIIDTINPAEGLDHFLRSQYRENLWFGIRAKIFDRSIDDQKKITLYRRNHVDKLVEEIIAYEISYEAGAKLPREQIVDILGRYERACELWRTLEDMRLDKPTCRLESFQDRIDALTAWLLISDAIAQQLALFKAWIGNSDLDVTRGRTQTVTESDPESKTVKKIFEEDNKSLAERIVKEKDVNMIFRKRIFNTIAPWMVKLKKNYIRFSTIFETLKLPDYVRNLIDLCLVPMRLIKEIIEIRMRYAMKLQNPTLMMIDQMIDDFKSYIAIALEIKGGIIEYCKSDVDRIWYIKDMFDKDIEEFDRVVLQCVRYYLNLLNKKLNDSSRLPHLFRTNKEPEELESAWNFLRNLGEYIDGGGSVVADSVTSVTSRLCHKLLAYVNHQVNNPPTPVNGSADFSRWYTSTTENFGQLRRKLARFTGQISQTFTNSFVFDVVSKSDLEKKTLLQVLKETDHFLVYTSTVEAQGMYFFASPELRDNEAEILRIINGSSIGSDPEESISEFADLIKRREQDFEDYTVFENHHNPKYATSYVITYCPTKPIVWNGDMINLKMDSVPISDVSPGQLLLISTLPHFSLHVVRDRFLEAVTDRSVGDTLKAVEQRSSLTKVHQELTKINKLFFRMTLAVFDSVKILTSKCRKMFPEGGYQELVNSYFIHARDFGKSSVKWSDSSKKSIVIMRLIRLSIDWVSFICDDCVPTDRKTFRWCVLALEFAMEMTRGFNILVLDEDQFYKLKLKVARCMSLLISHFDIMGARSSEAEQRRLLKWYSQRQIIERSADDDEVLRAYQEDLMAQISEIEAYRSDVQEQLNSIGRVLDVSDLEYQFVTLLASSFSSVSIRWQKGRFIGGGSFGQVYAAVNLDTGGVMAVKEIVFHDSQSLKLIPSIKEEMTVLEMLNHPNVVQYFGVEVHRDKVYIFMEFCEGGSLSGLLAHGRIEDEMVIQVYTLQMLEGLAYLHQSGVVHRDIKPENILLDHNGVIKFVDFGAAKVIAASGKTRNTVGRSTRTGNAGNNPLNLNSMTGTPMYMSPEVITGQSSSKSGVVDIWSLGCCVLEMATGRRPWANLDNEWAIMYHIAAGHKPQLPSPDQLSEAGIKFLSRCLEHEPSKRPSSAELLNDPWIVQIRQAAFGSSESGNTPLLEYKVELF</sequence>
<dbReference type="SMART" id="SM00220">
    <property type="entry name" value="S_TKc"/>
    <property type="match status" value="1"/>
</dbReference>
<dbReference type="InterPro" id="IPR000719">
    <property type="entry name" value="Prot_kinase_dom"/>
</dbReference>
<dbReference type="Gene3D" id="1.10.510.10">
    <property type="entry name" value="Transferase(Phosphotransferase) domain 1"/>
    <property type="match status" value="1"/>
</dbReference>
<feature type="compositionally biased region" description="Low complexity" evidence="9">
    <location>
        <begin position="10"/>
        <end position="30"/>
    </location>
</feature>
<evidence type="ECO:0000259" key="10">
    <source>
        <dbReference type="PROSITE" id="PS50011"/>
    </source>
</evidence>
<dbReference type="GO" id="GO:0051403">
    <property type="term" value="P:stress-activated MAPK cascade"/>
    <property type="evidence" value="ECO:0007669"/>
    <property type="project" value="InterPro"/>
</dbReference>
<evidence type="ECO:0000313" key="12">
    <source>
        <dbReference type="Proteomes" id="UP000292447"/>
    </source>
</evidence>
<dbReference type="SUPFAM" id="SSF56112">
    <property type="entry name" value="Protein kinase-like (PK-like)"/>
    <property type="match status" value="1"/>
</dbReference>
<keyword evidence="12" id="KW-1185">Reference proteome</keyword>
<reference evidence="12" key="1">
    <citation type="submission" date="2019-03" db="EMBL/GenBank/DDBJ databases">
        <title>Snf2 controls pulcherriminic acid biosynthesis and connects pigmentation and antifungal activity of the yeast Metschnikowia pulcherrima.</title>
        <authorList>
            <person name="Gore-Lloyd D."/>
            <person name="Sumann I."/>
            <person name="Brachmann A.O."/>
            <person name="Schneeberger K."/>
            <person name="Ortiz-Merino R.A."/>
            <person name="Moreno-Beltran M."/>
            <person name="Schlaefli M."/>
            <person name="Kirner P."/>
            <person name="Santos Kron A."/>
            <person name="Wolfe K.H."/>
            <person name="Piel J."/>
            <person name="Ahrens C.H."/>
            <person name="Henk D."/>
            <person name="Freimoser F.M."/>
        </authorList>
    </citation>
    <scope>NUCLEOTIDE SEQUENCE [LARGE SCALE GENOMIC DNA]</scope>
    <source>
        <strain evidence="12">APC 1.2</strain>
    </source>
</reference>
<evidence type="ECO:0000313" key="11">
    <source>
        <dbReference type="EMBL" id="QBM89474.1"/>
    </source>
</evidence>
<dbReference type="GO" id="GO:0004709">
    <property type="term" value="F:MAP kinase kinase kinase activity"/>
    <property type="evidence" value="ECO:0007669"/>
    <property type="project" value="UniProtKB-UniRule"/>
</dbReference>
<evidence type="ECO:0000256" key="8">
    <source>
        <dbReference type="PROSITE-ProRule" id="PRU10141"/>
    </source>
</evidence>
<dbReference type="InterPro" id="IPR017240">
    <property type="entry name" value="MAPKKK_Ssk2/Ssk22"/>
</dbReference>
<evidence type="ECO:0000256" key="2">
    <source>
        <dbReference type="ARBA" id="ARBA00022527"/>
    </source>
</evidence>
<dbReference type="FunFam" id="1.10.510.10:FF:000571">
    <property type="entry name" value="Maternal embryonic leucine zipper kinase"/>
    <property type="match status" value="1"/>
</dbReference>
<dbReference type="InterPro" id="IPR011009">
    <property type="entry name" value="Kinase-like_dom_sf"/>
</dbReference>
<evidence type="ECO:0000256" key="1">
    <source>
        <dbReference type="ARBA" id="ARBA00006529"/>
    </source>
</evidence>
<dbReference type="InterPro" id="IPR017441">
    <property type="entry name" value="Protein_kinase_ATP_BS"/>
</dbReference>
<feature type="region of interest" description="Disordered" evidence="9">
    <location>
        <begin position="1"/>
        <end position="90"/>
    </location>
</feature>
<evidence type="ECO:0000256" key="9">
    <source>
        <dbReference type="SAM" id="MobiDB-lite"/>
    </source>
</evidence>
<dbReference type="GO" id="GO:0030447">
    <property type="term" value="P:filamentous growth"/>
    <property type="evidence" value="ECO:0007669"/>
    <property type="project" value="UniProtKB-ARBA"/>
</dbReference>
<organism evidence="11 12">
    <name type="scientific">Metschnikowia aff. pulcherrima</name>
    <dbReference type="NCBI Taxonomy" id="2163413"/>
    <lineage>
        <taxon>Eukaryota</taxon>
        <taxon>Fungi</taxon>
        <taxon>Dikarya</taxon>
        <taxon>Ascomycota</taxon>
        <taxon>Saccharomycotina</taxon>
        <taxon>Pichiomycetes</taxon>
        <taxon>Metschnikowiaceae</taxon>
        <taxon>Metschnikowia</taxon>
    </lineage>
</organism>
<comment type="catalytic activity">
    <reaction evidence="7">
        <text>L-threonyl-[protein] + ATP = O-phospho-L-threonyl-[protein] + ADP + H(+)</text>
        <dbReference type="Rhea" id="RHEA:46608"/>
        <dbReference type="Rhea" id="RHEA-COMP:11060"/>
        <dbReference type="Rhea" id="RHEA-COMP:11605"/>
        <dbReference type="ChEBI" id="CHEBI:15378"/>
        <dbReference type="ChEBI" id="CHEBI:30013"/>
        <dbReference type="ChEBI" id="CHEBI:30616"/>
        <dbReference type="ChEBI" id="CHEBI:61977"/>
        <dbReference type="ChEBI" id="CHEBI:456216"/>
    </reaction>
</comment>
<dbReference type="EC" id="2.7.11.-" evidence="7"/>
<evidence type="ECO:0000256" key="7">
    <source>
        <dbReference type="PIRNR" id="PIRNR037579"/>
    </source>
</evidence>
<dbReference type="PIRSF" id="PIRSF037579">
    <property type="entry name" value="MAPKKK_SSK22"/>
    <property type="match status" value="1"/>
</dbReference>
<keyword evidence="2 7" id="KW-0723">Serine/threonine-protein kinase</keyword>
<gene>
    <name evidence="11" type="primary">MPUL0D05470</name>
    <name evidence="11" type="ORF">METSCH_D05470</name>
</gene>
<keyword evidence="6 7" id="KW-0067">ATP-binding</keyword>